<reference evidence="1 2" key="1">
    <citation type="submission" date="2020-08" db="EMBL/GenBank/DDBJ databases">
        <title>Sequencing the genomes of 1000 actinobacteria strains.</title>
        <authorList>
            <person name="Klenk H.-P."/>
        </authorList>
    </citation>
    <scope>NUCLEOTIDE SEQUENCE [LARGE SCALE GENOMIC DNA]</scope>
    <source>
        <strain evidence="1 2">DSM 45486</strain>
    </source>
</reference>
<dbReference type="AlphaFoldDB" id="A0A7W9HJI9"/>
<name>A0A7W9HJI9_9PSEU</name>
<gene>
    <name evidence="1" type="ORF">F4560_003216</name>
</gene>
<evidence type="ECO:0000313" key="1">
    <source>
        <dbReference type="EMBL" id="MBB5803448.1"/>
    </source>
</evidence>
<evidence type="ECO:0000313" key="2">
    <source>
        <dbReference type="Proteomes" id="UP000552097"/>
    </source>
</evidence>
<dbReference type="EMBL" id="JACHMO010000001">
    <property type="protein sequence ID" value="MBB5803448.1"/>
    <property type="molecule type" value="Genomic_DNA"/>
</dbReference>
<accession>A0A7W9HJI9</accession>
<comment type="caution">
    <text evidence="1">The sequence shown here is derived from an EMBL/GenBank/DDBJ whole genome shotgun (WGS) entry which is preliminary data.</text>
</comment>
<proteinExistence type="predicted"/>
<dbReference type="Proteomes" id="UP000552097">
    <property type="component" value="Unassembled WGS sequence"/>
</dbReference>
<organism evidence="1 2">
    <name type="scientific">Saccharothrix ecbatanensis</name>
    <dbReference type="NCBI Taxonomy" id="1105145"/>
    <lineage>
        <taxon>Bacteria</taxon>
        <taxon>Bacillati</taxon>
        <taxon>Actinomycetota</taxon>
        <taxon>Actinomycetes</taxon>
        <taxon>Pseudonocardiales</taxon>
        <taxon>Pseudonocardiaceae</taxon>
        <taxon>Saccharothrix</taxon>
    </lineage>
</organism>
<sequence>MSFWSLVARRDCRRKLSAFSLLLVAVLFAGACGGDPREYPDSGSTSLEELLRHFELELPPCDVADLRYADTGGPRSTGLYLTYTFPADCIDEFLASARVDSSAKRPLLGKNVPFSPQLVQDYDWPIDPDKTYDRYGKSAQAWSVFIVLDSSSPRHTAFIEGLGD</sequence>
<keyword evidence="2" id="KW-1185">Reference proteome</keyword>
<dbReference type="RefSeq" id="WP_184920796.1">
    <property type="nucleotide sequence ID" value="NZ_JACHMO010000001.1"/>
</dbReference>
<protein>
    <submittedName>
        <fullName evidence="1">Uncharacterized protein</fullName>
    </submittedName>
</protein>